<dbReference type="AlphaFoldDB" id="A0A645A2K1"/>
<comment type="caution">
    <text evidence="1">The sequence shown here is derived from an EMBL/GenBank/DDBJ whole genome shotgun (WGS) entry which is preliminary data.</text>
</comment>
<gene>
    <name evidence="1" type="ORF">SDC9_94130</name>
</gene>
<proteinExistence type="predicted"/>
<evidence type="ECO:0000313" key="1">
    <source>
        <dbReference type="EMBL" id="MPM47420.1"/>
    </source>
</evidence>
<reference evidence="1" key="1">
    <citation type="submission" date="2019-08" db="EMBL/GenBank/DDBJ databases">
        <authorList>
            <person name="Kucharzyk K."/>
            <person name="Murdoch R.W."/>
            <person name="Higgins S."/>
            <person name="Loffler F."/>
        </authorList>
    </citation>
    <scope>NUCLEOTIDE SEQUENCE</scope>
</reference>
<sequence>MGRGKKNAIKIDEVLGRCCSSDDNGLQCAKASVGVEGCADGFADEFCGSLCVVGCDFLFADYGD</sequence>
<organism evidence="1">
    <name type="scientific">bioreactor metagenome</name>
    <dbReference type="NCBI Taxonomy" id="1076179"/>
    <lineage>
        <taxon>unclassified sequences</taxon>
        <taxon>metagenomes</taxon>
        <taxon>ecological metagenomes</taxon>
    </lineage>
</organism>
<accession>A0A645A2K1</accession>
<dbReference type="EMBL" id="VSSQ01011670">
    <property type="protein sequence ID" value="MPM47420.1"/>
    <property type="molecule type" value="Genomic_DNA"/>
</dbReference>
<name>A0A645A2K1_9ZZZZ</name>
<protein>
    <submittedName>
        <fullName evidence="1">Uncharacterized protein</fullName>
    </submittedName>
</protein>